<dbReference type="AlphaFoldDB" id="A0A249KRZ7"/>
<dbReference type="GO" id="GO:0005829">
    <property type="term" value="C:cytosol"/>
    <property type="evidence" value="ECO:0007669"/>
    <property type="project" value="TreeGrafter"/>
</dbReference>
<reference evidence="4 5" key="1">
    <citation type="submission" date="2016-07" db="EMBL/GenBank/DDBJ databases">
        <title>High microdiversification within the ubiquitous acI lineage of Actinobacteria.</title>
        <authorList>
            <person name="Neuenschwander S.M."/>
            <person name="Salcher M."/>
            <person name="Ghai R."/>
            <person name="Pernthaler J."/>
        </authorList>
    </citation>
    <scope>NUCLEOTIDE SEQUENCE [LARGE SCALE GENOMIC DNA]</scope>
    <source>
        <strain evidence="4">MMS-IIA-15</strain>
    </source>
</reference>
<dbReference type="GO" id="GO:0008477">
    <property type="term" value="F:purine nucleosidase activity"/>
    <property type="evidence" value="ECO:0007669"/>
    <property type="project" value="TreeGrafter"/>
</dbReference>
<dbReference type="Proteomes" id="UP000217186">
    <property type="component" value="Chromosome"/>
</dbReference>
<dbReference type="OrthoDB" id="9797882at2"/>
<keyword evidence="1 4" id="KW-0378">Hydrolase</keyword>
<evidence type="ECO:0000313" key="5">
    <source>
        <dbReference type="Proteomes" id="UP000217186"/>
    </source>
</evidence>
<dbReference type="KEGG" id="pvn:A7sIIA15_00830"/>
<name>A0A249KRZ7_9ACTN</name>
<proteinExistence type="predicted"/>
<evidence type="ECO:0000313" key="4">
    <source>
        <dbReference type="EMBL" id="ASY19459.1"/>
    </source>
</evidence>
<dbReference type="PANTHER" id="PTHR12304:SF4">
    <property type="entry name" value="URIDINE NUCLEOSIDASE"/>
    <property type="match status" value="1"/>
</dbReference>
<sequence>MHTIILDTDIGSDVDDALALATVLGSESVNLLGITTVYGDTKLRARIAHHLCHIANKSIPVFAGVETPLSGRKVWSTGSEGKAFSNLNQYALEDRKAVEFLVEAVNQNPGEIEVIAIGPLSNIATAIMQAPNFAKNVKHLWIMGGDFTKEKIEHNFKCDVDAAKIVLESEISITILDLPSSQKTIIKKDEIEQIKNSGKLGPILHTEILNWIQPRHQDWTTPHDPIAVLAMLEPEFFDFSEIGSVQISEDGKSDWRLNEDGNVKRVSPSKPLEAVSAMISLIAKVN</sequence>
<organism evidence="4 5">
    <name type="scientific">Candidatus Planktophila vernalis</name>
    <dbReference type="NCBI Taxonomy" id="1884907"/>
    <lineage>
        <taxon>Bacteria</taxon>
        <taxon>Bacillati</taxon>
        <taxon>Actinomycetota</taxon>
        <taxon>Actinomycetes</taxon>
        <taxon>Candidatus Nanopelagicales</taxon>
        <taxon>Candidatus Nanopelagicaceae</taxon>
        <taxon>Candidatus Planktophila</taxon>
    </lineage>
</organism>
<dbReference type="Pfam" id="PF01156">
    <property type="entry name" value="IU_nuc_hydro"/>
    <property type="match status" value="1"/>
</dbReference>
<accession>A0A249KRZ7</accession>
<gene>
    <name evidence="4" type="ORF">A7sIIA15_00830</name>
</gene>
<dbReference type="GO" id="GO:0006152">
    <property type="term" value="P:purine nucleoside catabolic process"/>
    <property type="evidence" value="ECO:0007669"/>
    <property type="project" value="TreeGrafter"/>
</dbReference>
<dbReference type="Gene3D" id="3.90.245.10">
    <property type="entry name" value="Ribonucleoside hydrolase-like"/>
    <property type="match status" value="1"/>
</dbReference>
<dbReference type="InterPro" id="IPR001910">
    <property type="entry name" value="Inosine/uridine_hydrolase_dom"/>
</dbReference>
<feature type="domain" description="Inosine/uridine-preferring nucleoside hydrolase" evidence="3">
    <location>
        <begin position="4"/>
        <end position="251"/>
    </location>
</feature>
<dbReference type="InterPro" id="IPR036452">
    <property type="entry name" value="Ribo_hydro-like"/>
</dbReference>
<dbReference type="RefSeq" id="WP_095685376.1">
    <property type="nucleotide sequence ID" value="NZ_CP016776.1"/>
</dbReference>
<dbReference type="SUPFAM" id="SSF53590">
    <property type="entry name" value="Nucleoside hydrolase"/>
    <property type="match status" value="1"/>
</dbReference>
<dbReference type="PANTHER" id="PTHR12304">
    <property type="entry name" value="INOSINE-URIDINE PREFERRING NUCLEOSIDE HYDROLASE"/>
    <property type="match status" value="1"/>
</dbReference>
<dbReference type="EMBL" id="CP016776">
    <property type="protein sequence ID" value="ASY19459.1"/>
    <property type="molecule type" value="Genomic_DNA"/>
</dbReference>
<dbReference type="InterPro" id="IPR023186">
    <property type="entry name" value="IUNH"/>
</dbReference>
<protein>
    <submittedName>
        <fullName evidence="4">Inosine-uridine nucleoside N-ribohydrolase</fullName>
    </submittedName>
</protein>
<evidence type="ECO:0000256" key="1">
    <source>
        <dbReference type="ARBA" id="ARBA00022801"/>
    </source>
</evidence>
<keyword evidence="5" id="KW-1185">Reference proteome</keyword>
<keyword evidence="2" id="KW-0326">Glycosidase</keyword>
<evidence type="ECO:0000259" key="3">
    <source>
        <dbReference type="Pfam" id="PF01156"/>
    </source>
</evidence>
<evidence type="ECO:0000256" key="2">
    <source>
        <dbReference type="ARBA" id="ARBA00023295"/>
    </source>
</evidence>